<feature type="domain" description="ACT" evidence="1">
    <location>
        <begin position="4"/>
        <end position="78"/>
    </location>
</feature>
<comment type="caution">
    <text evidence="2">The sequence shown here is derived from an EMBL/GenBank/DDBJ whole genome shotgun (WGS) entry which is preliminary data.</text>
</comment>
<dbReference type="InterPro" id="IPR045865">
    <property type="entry name" value="ACT-like_dom_sf"/>
</dbReference>
<dbReference type="OrthoDB" id="5243606at2"/>
<dbReference type="RefSeq" id="WP_129989641.1">
    <property type="nucleotide sequence ID" value="NZ_SDPU01000037.1"/>
</dbReference>
<dbReference type="InterPro" id="IPR002912">
    <property type="entry name" value="ACT_dom"/>
</dbReference>
<evidence type="ECO:0000259" key="1">
    <source>
        <dbReference type="PROSITE" id="PS51671"/>
    </source>
</evidence>
<dbReference type="Gene3D" id="3.30.70.260">
    <property type="match status" value="1"/>
</dbReference>
<evidence type="ECO:0000313" key="2">
    <source>
        <dbReference type="EMBL" id="RYU08825.1"/>
    </source>
</evidence>
<gene>
    <name evidence="2" type="ORF">ETU37_22450</name>
</gene>
<protein>
    <submittedName>
        <fullName evidence="2">ACT domain-containing protein</fullName>
    </submittedName>
</protein>
<dbReference type="AlphaFoldDB" id="A0A4Q5IV08"/>
<name>A0A4Q5IV08_9ACTN</name>
<proteinExistence type="predicted"/>
<sequence>MPFLLRVELPDVPGSLGRVATAIGEAGGDIEAIEIVEHSPDGTAVDDVLLETAHGVMPDSIVSACNQLDGVQVLWISRYAAGGNLFLDLEAVETLTQTPATACDELVDLLPITFRADWGMRVRSTDGGPKVLHRTSAAPDLLVGDASWFPRPHAARLALPEEWKHLESVLVAGAPLNDVDEMVLFGRRGGPDVLDSELARLEHLAALAVSITNAG</sequence>
<dbReference type="EMBL" id="SDPU01000037">
    <property type="protein sequence ID" value="RYU08825.1"/>
    <property type="molecule type" value="Genomic_DNA"/>
</dbReference>
<keyword evidence="3" id="KW-1185">Reference proteome</keyword>
<dbReference type="PROSITE" id="PS51671">
    <property type="entry name" value="ACT"/>
    <property type="match status" value="1"/>
</dbReference>
<dbReference type="Pfam" id="PF01842">
    <property type="entry name" value="ACT"/>
    <property type="match status" value="1"/>
</dbReference>
<reference evidence="2 3" key="1">
    <citation type="submission" date="2019-01" db="EMBL/GenBank/DDBJ databases">
        <title>Nocardioides guangzhouensis sp. nov., an actinobacterium isolated from soil.</title>
        <authorList>
            <person name="Fu Y."/>
            <person name="Cai Y."/>
            <person name="Lin Z."/>
            <person name="Chen P."/>
        </authorList>
    </citation>
    <scope>NUCLEOTIDE SEQUENCE [LARGE SCALE GENOMIC DNA]</scope>
    <source>
        <strain evidence="2 3">NBRC 105384</strain>
    </source>
</reference>
<dbReference type="SUPFAM" id="SSF55021">
    <property type="entry name" value="ACT-like"/>
    <property type="match status" value="1"/>
</dbReference>
<organism evidence="2 3">
    <name type="scientific">Nocardioides iriomotensis</name>
    <dbReference type="NCBI Taxonomy" id="715784"/>
    <lineage>
        <taxon>Bacteria</taxon>
        <taxon>Bacillati</taxon>
        <taxon>Actinomycetota</taxon>
        <taxon>Actinomycetes</taxon>
        <taxon>Propionibacteriales</taxon>
        <taxon>Nocardioidaceae</taxon>
        <taxon>Nocardioides</taxon>
    </lineage>
</organism>
<evidence type="ECO:0000313" key="3">
    <source>
        <dbReference type="Proteomes" id="UP000291189"/>
    </source>
</evidence>
<dbReference type="Proteomes" id="UP000291189">
    <property type="component" value="Unassembled WGS sequence"/>
</dbReference>
<accession>A0A4Q5IV08</accession>